<evidence type="ECO:0000256" key="5">
    <source>
        <dbReference type="ARBA" id="ARBA00022670"/>
    </source>
</evidence>
<dbReference type="Proteomes" id="UP000232101">
    <property type="component" value="Unassembled WGS sequence"/>
</dbReference>
<dbReference type="PRINTS" id="PR00723">
    <property type="entry name" value="SUBTILISIN"/>
</dbReference>
<dbReference type="PROSITE" id="PS51892">
    <property type="entry name" value="SUBTILASE"/>
    <property type="match status" value="1"/>
</dbReference>
<keyword evidence="11" id="KW-0732">Signal</keyword>
<comment type="cofactor">
    <cofactor evidence="1">
        <name>Ca(2+)</name>
        <dbReference type="ChEBI" id="CHEBI:29108"/>
    </cofactor>
</comment>
<dbReference type="PROSITE" id="PS00137">
    <property type="entry name" value="SUBTILASE_HIS"/>
    <property type="match status" value="1"/>
</dbReference>
<feature type="chain" id="PRO_5014715347" evidence="11">
    <location>
        <begin position="27"/>
        <end position="450"/>
    </location>
</feature>
<evidence type="ECO:0000256" key="8">
    <source>
        <dbReference type="ARBA" id="ARBA00022837"/>
    </source>
</evidence>
<comment type="similarity">
    <text evidence="3 9 10">Belongs to the peptidase S8 family.</text>
</comment>
<dbReference type="InterPro" id="IPR050131">
    <property type="entry name" value="Peptidase_S8_subtilisin-like"/>
</dbReference>
<evidence type="ECO:0000313" key="13">
    <source>
        <dbReference type="EMBL" id="PJO41601.1"/>
    </source>
</evidence>
<feature type="active site" description="Charge relay system" evidence="9">
    <location>
        <position position="178"/>
    </location>
</feature>
<evidence type="ECO:0000256" key="11">
    <source>
        <dbReference type="SAM" id="SignalP"/>
    </source>
</evidence>
<evidence type="ECO:0000256" key="3">
    <source>
        <dbReference type="ARBA" id="ARBA00011073"/>
    </source>
</evidence>
<dbReference type="InterPro" id="IPR036852">
    <property type="entry name" value="Peptidase_S8/S53_dom_sf"/>
</dbReference>
<dbReference type="RefSeq" id="WP_100544965.1">
    <property type="nucleotide sequence ID" value="NZ_CP158849.1"/>
</dbReference>
<feature type="domain" description="Peptidase S8/S53" evidence="12">
    <location>
        <begin position="137"/>
        <end position="435"/>
    </location>
</feature>
<evidence type="ECO:0000256" key="2">
    <source>
        <dbReference type="ARBA" id="ARBA00004613"/>
    </source>
</evidence>
<comment type="subcellular location">
    <subcellularLocation>
        <location evidence="2">Secreted</location>
    </subcellularLocation>
</comment>
<evidence type="ECO:0000256" key="10">
    <source>
        <dbReference type="RuleBase" id="RU003355"/>
    </source>
</evidence>
<dbReference type="PROSITE" id="PS00138">
    <property type="entry name" value="SUBTILASE_SER"/>
    <property type="match status" value="1"/>
</dbReference>
<dbReference type="PANTHER" id="PTHR43806">
    <property type="entry name" value="PEPTIDASE S8"/>
    <property type="match status" value="1"/>
</dbReference>
<evidence type="ECO:0000259" key="12">
    <source>
        <dbReference type="Pfam" id="PF00082"/>
    </source>
</evidence>
<dbReference type="InterPro" id="IPR022398">
    <property type="entry name" value="Peptidase_S8_His-AS"/>
</dbReference>
<dbReference type="SUPFAM" id="SSF52743">
    <property type="entry name" value="Subtilisin-like"/>
    <property type="match status" value="1"/>
</dbReference>
<dbReference type="InterPro" id="IPR015500">
    <property type="entry name" value="Peptidase_S8_subtilisin-rel"/>
</dbReference>
<name>A0A2M9Q0I9_9BACI</name>
<feature type="signal peptide" evidence="11">
    <location>
        <begin position="1"/>
        <end position="26"/>
    </location>
</feature>
<accession>A0A2M9Q0I9</accession>
<dbReference type="PANTHER" id="PTHR43806:SF11">
    <property type="entry name" value="CEREVISIN-RELATED"/>
    <property type="match status" value="1"/>
</dbReference>
<dbReference type="InterPro" id="IPR000209">
    <property type="entry name" value="Peptidase_S8/S53_dom"/>
</dbReference>
<proteinExistence type="inferred from homology"/>
<keyword evidence="6 9" id="KW-0378">Hydrolase</keyword>
<evidence type="ECO:0000256" key="9">
    <source>
        <dbReference type="PROSITE-ProRule" id="PRU01240"/>
    </source>
</evidence>
<reference evidence="13 14" key="1">
    <citation type="submission" date="2017-11" db="EMBL/GenBank/DDBJ databases">
        <title>Bacterial isolate from king chilli rhizosphere.</title>
        <authorList>
            <person name="Takhelmayum P."/>
            <person name="Sarangthem I."/>
        </authorList>
    </citation>
    <scope>NUCLEOTIDE SEQUENCE [LARGE SCALE GENOMIC DNA]</scope>
    <source>
        <strain evidence="14">t26</strain>
    </source>
</reference>
<dbReference type="EMBL" id="PHQY01000667">
    <property type="protein sequence ID" value="PJO41601.1"/>
    <property type="molecule type" value="Genomic_DNA"/>
</dbReference>
<dbReference type="PROSITE" id="PS00136">
    <property type="entry name" value="SUBTILASE_ASP"/>
    <property type="match status" value="1"/>
</dbReference>
<dbReference type="GO" id="GO:0005576">
    <property type="term" value="C:extracellular region"/>
    <property type="evidence" value="ECO:0007669"/>
    <property type="project" value="UniProtKB-SubCell"/>
</dbReference>
<sequence length="450" mass="49060">MKKWSFKCLLLSLGLLFITSQEETKAAEETQLYGLKDSAPIEEIIKTLEKKSLEYNFIEEIQMLSVEGDTSNHALDIYDSFIEWSGPEQVIEVETKTAMVPQAIKEKTASLYDSWRWDINRVTNNGASYGIEKGNHTVKVAVVDSGIDFNHPDLASNIVDPGKSFVPGITTTQDYLGHGTMVAGIIAANGNLQGIAPNVGLVPYKVFHTDVADSMWIIEAIVEAAKDDMDVINLSLGTYKSLKNKEDQAVIKAYQRAAKFAINEGSIIIASAGTDGYNMSNPKDLSEQLGEPNDVQIHLPGGGLSDVVTVSATNNLDQLAFYSNFGPQVNIAAPAGDYGEDYKTLGNIKLEAMTITTYPLNIPQSELSQYAGFEHGYEFMIGTSLAAPKVSAVAALIIAEYQEKYNKKPSVNQIKKYLYEGVSKVSAPRNEVGAGIVNAYGSLKTIKEEK</sequence>
<evidence type="ECO:0000256" key="7">
    <source>
        <dbReference type="ARBA" id="ARBA00022825"/>
    </source>
</evidence>
<organism evidence="13 14">
    <name type="scientific">Lysinibacillus xylanilyticus</name>
    <dbReference type="NCBI Taxonomy" id="582475"/>
    <lineage>
        <taxon>Bacteria</taxon>
        <taxon>Bacillati</taxon>
        <taxon>Bacillota</taxon>
        <taxon>Bacilli</taxon>
        <taxon>Bacillales</taxon>
        <taxon>Bacillaceae</taxon>
        <taxon>Lysinibacillus</taxon>
    </lineage>
</organism>
<evidence type="ECO:0000256" key="1">
    <source>
        <dbReference type="ARBA" id="ARBA00001913"/>
    </source>
</evidence>
<dbReference type="AlphaFoldDB" id="A0A2M9Q0I9"/>
<comment type="caution">
    <text evidence="13">The sequence shown here is derived from an EMBL/GenBank/DDBJ whole genome shotgun (WGS) entry which is preliminary data.</text>
</comment>
<dbReference type="Gene3D" id="3.40.50.200">
    <property type="entry name" value="Peptidase S8/S53 domain"/>
    <property type="match status" value="1"/>
</dbReference>
<dbReference type="InterPro" id="IPR023828">
    <property type="entry name" value="Peptidase_S8_Ser-AS"/>
</dbReference>
<gene>
    <name evidence="13" type="ORF">CWD94_22040</name>
</gene>
<dbReference type="Pfam" id="PF00082">
    <property type="entry name" value="Peptidase_S8"/>
    <property type="match status" value="1"/>
</dbReference>
<evidence type="ECO:0000256" key="6">
    <source>
        <dbReference type="ARBA" id="ARBA00022801"/>
    </source>
</evidence>
<feature type="active site" description="Charge relay system" evidence="9">
    <location>
        <position position="144"/>
    </location>
</feature>
<dbReference type="InterPro" id="IPR023827">
    <property type="entry name" value="Peptidase_S8_Asp-AS"/>
</dbReference>
<feature type="active site" description="Charge relay system" evidence="9">
    <location>
        <position position="384"/>
    </location>
</feature>
<dbReference type="GO" id="GO:0004252">
    <property type="term" value="F:serine-type endopeptidase activity"/>
    <property type="evidence" value="ECO:0007669"/>
    <property type="project" value="UniProtKB-UniRule"/>
</dbReference>
<keyword evidence="7 9" id="KW-0720">Serine protease</keyword>
<keyword evidence="4" id="KW-0964">Secreted</keyword>
<keyword evidence="5 9" id="KW-0645">Protease</keyword>
<evidence type="ECO:0000256" key="4">
    <source>
        <dbReference type="ARBA" id="ARBA00022525"/>
    </source>
</evidence>
<dbReference type="GO" id="GO:0006508">
    <property type="term" value="P:proteolysis"/>
    <property type="evidence" value="ECO:0007669"/>
    <property type="project" value="UniProtKB-KW"/>
</dbReference>
<protein>
    <submittedName>
        <fullName evidence="13">Peptidase S8</fullName>
    </submittedName>
</protein>
<evidence type="ECO:0000313" key="14">
    <source>
        <dbReference type="Proteomes" id="UP000232101"/>
    </source>
</evidence>
<keyword evidence="8" id="KW-0106">Calcium</keyword>